<reference evidence="1" key="1">
    <citation type="submission" date="2020-05" db="EMBL/GenBank/DDBJ databases">
        <authorList>
            <person name="Chiriac C."/>
            <person name="Salcher M."/>
            <person name="Ghai R."/>
            <person name="Kavagutti S V."/>
        </authorList>
    </citation>
    <scope>NUCLEOTIDE SEQUENCE</scope>
</reference>
<gene>
    <name evidence="1" type="ORF">UFOPK1683_01008</name>
</gene>
<proteinExistence type="predicted"/>
<dbReference type="AlphaFoldDB" id="A0A6J6EMA2"/>
<sequence>MSNYALIASKIKELIEASASLDPSLLVTSGLLTELEEVAKSVEPFDCDDVAEIFLEMCKSRDENDKEKIDTFQQVLILSIVEKMNWPDPEGAEGFHDGADKCSCELIDLGGYFFEQEDADELKLALDLISQEKISEFAQTTMIQALYELDDSQMKTLLLTISNPLVWCGAFSNDNFATVENIEWLIENIPNFEADDLISLIEESHITDAAWQYPFLQFSREDEPSENLIIFIVSILESGFEFRNKNEEYLANKLIEWEDEHGISLNMLVRRVVDLSRRDGEVLRMAQNSLLPAFSEAID</sequence>
<evidence type="ECO:0000313" key="1">
    <source>
        <dbReference type="EMBL" id="CAB4577006.1"/>
    </source>
</evidence>
<dbReference type="EMBL" id="CAEZTL010000132">
    <property type="protein sequence ID" value="CAB4577006.1"/>
    <property type="molecule type" value="Genomic_DNA"/>
</dbReference>
<name>A0A6J6EMA2_9ZZZZ</name>
<protein>
    <submittedName>
        <fullName evidence="1">Unannotated protein</fullName>
    </submittedName>
</protein>
<accession>A0A6J6EMA2</accession>
<organism evidence="1">
    <name type="scientific">freshwater metagenome</name>
    <dbReference type="NCBI Taxonomy" id="449393"/>
    <lineage>
        <taxon>unclassified sequences</taxon>
        <taxon>metagenomes</taxon>
        <taxon>ecological metagenomes</taxon>
    </lineage>
</organism>